<keyword evidence="1" id="KW-0862">Zinc</keyword>
<dbReference type="EMBL" id="JABANM010021719">
    <property type="protein sequence ID" value="KAF4720761.1"/>
    <property type="molecule type" value="Genomic_DNA"/>
</dbReference>
<comment type="caution">
    <text evidence="3">The sequence shown here is derived from an EMBL/GenBank/DDBJ whole genome shotgun (WGS) entry which is preliminary data.</text>
</comment>
<name>A0A7J6RK58_PEROL</name>
<organism evidence="3 4">
    <name type="scientific">Perkinsus olseni</name>
    <name type="common">Perkinsus atlanticus</name>
    <dbReference type="NCBI Taxonomy" id="32597"/>
    <lineage>
        <taxon>Eukaryota</taxon>
        <taxon>Sar</taxon>
        <taxon>Alveolata</taxon>
        <taxon>Perkinsozoa</taxon>
        <taxon>Perkinsea</taxon>
        <taxon>Perkinsida</taxon>
        <taxon>Perkinsidae</taxon>
        <taxon>Perkinsus</taxon>
    </lineage>
</organism>
<evidence type="ECO:0000313" key="4">
    <source>
        <dbReference type="Proteomes" id="UP000574390"/>
    </source>
</evidence>
<dbReference type="InterPro" id="IPR007527">
    <property type="entry name" value="Znf_SWIM"/>
</dbReference>
<gene>
    <name evidence="3" type="ORF">FOZ62_027928</name>
</gene>
<keyword evidence="1" id="KW-0863">Zinc-finger</keyword>
<dbReference type="SUPFAM" id="SSF57903">
    <property type="entry name" value="FYVE/PHD zinc finger"/>
    <property type="match status" value="1"/>
</dbReference>
<feature type="domain" description="SWIM-type" evidence="2">
    <location>
        <begin position="506"/>
        <end position="543"/>
    </location>
</feature>
<proteinExistence type="predicted"/>
<dbReference type="AlphaFoldDB" id="A0A7J6RK58"/>
<accession>A0A7J6RK58</accession>
<dbReference type="InterPro" id="IPR018289">
    <property type="entry name" value="MULE_transposase_dom"/>
</dbReference>
<evidence type="ECO:0000259" key="2">
    <source>
        <dbReference type="PROSITE" id="PS50966"/>
    </source>
</evidence>
<evidence type="ECO:0000313" key="3">
    <source>
        <dbReference type="EMBL" id="KAF4720761.1"/>
    </source>
</evidence>
<evidence type="ECO:0000256" key="1">
    <source>
        <dbReference type="PROSITE-ProRule" id="PRU00325"/>
    </source>
</evidence>
<dbReference type="Pfam" id="PF10551">
    <property type="entry name" value="MULE"/>
    <property type="match status" value="1"/>
</dbReference>
<protein>
    <recommendedName>
        <fullName evidence="2">SWIM-type domain-containing protein</fullName>
    </recommendedName>
</protein>
<sequence>MGLPVEYYPSYTGDLKSIWEKYREEGRLSQRDVDWLDLRSCDPGYPSVKGNIRNLLTSLTKRKEAGMRLDNFLTSIKHLRIDHHSRKDVSLIVDAILRHDSGDDLPGDLSLRQLTNICVTTNDPLVKVDPTSGELSRLAILFTSPLMLANYVQGEQAAIDCTFNLLAGKVTVLTLATLTAGGSSKPAALALVKSENTADIVAALGQLHDLLSHLELSIPKIKRIVQDGSTALNSAIHQIYPTSVADSVTSCYFHFMQLAKSKKPSGMAVATWLEFKSDLRTVALAHTIHEFCTLLALLRAKWVDRQDADILDLFESLDDGGWLDISHFRSRWAACFTGATSGRTSNSLETYHRILKSAFLQGRTMRTLSQFAAALDDEGFRKASIHNKEKIPGRLVDDEDRRHAFKYRGTFAALPRTVAGPASSECPREDCSGHCTRVSHYLAPDETVYLFIDSDSPSGTLPTTLPEAEEFVSHDFAVTKRVTCAYDHFDDAKRALRNLHLVSFKTSSRVDRLPQAGGPHCTCLEYARHSKCDHVVLLSKYLATDDADAWDKIEARIGRAAARGPSGVSNELPVDARYGVRRPARSSRGAARPTEQSIDQLLREYQWPSHEMPTDEQLGTLHSKELAGCCGGLDDHSLAVYCSSRRCARSGWWHADCATSWANARSLEPPNLEDESIPWHCARCTSRRGRKRKRDLPIT</sequence>
<dbReference type="InterPro" id="IPR011011">
    <property type="entry name" value="Znf_FYVE_PHD"/>
</dbReference>
<dbReference type="GO" id="GO:0008270">
    <property type="term" value="F:zinc ion binding"/>
    <property type="evidence" value="ECO:0007669"/>
    <property type="project" value="UniProtKB-KW"/>
</dbReference>
<keyword evidence="1" id="KW-0479">Metal-binding</keyword>
<reference evidence="3 4" key="1">
    <citation type="submission" date="2020-04" db="EMBL/GenBank/DDBJ databases">
        <title>Perkinsus olseni comparative genomics.</title>
        <authorList>
            <person name="Bogema D.R."/>
        </authorList>
    </citation>
    <scope>NUCLEOTIDE SEQUENCE [LARGE SCALE GENOMIC DNA]</scope>
    <source>
        <strain evidence="3">ATCC PRA-205</strain>
    </source>
</reference>
<dbReference type="PROSITE" id="PS50966">
    <property type="entry name" value="ZF_SWIM"/>
    <property type="match status" value="1"/>
</dbReference>
<dbReference type="Proteomes" id="UP000574390">
    <property type="component" value="Unassembled WGS sequence"/>
</dbReference>